<accession>A0A8H7VEW7</accession>
<dbReference type="InterPro" id="IPR000873">
    <property type="entry name" value="AMP-dep_synth/lig_dom"/>
</dbReference>
<dbReference type="InterPro" id="IPR020845">
    <property type="entry name" value="AMP-binding_CS"/>
</dbReference>
<keyword evidence="6" id="KW-1185">Reference proteome</keyword>
<dbReference type="GO" id="GO:0016405">
    <property type="term" value="F:CoA-ligase activity"/>
    <property type="evidence" value="ECO:0007669"/>
    <property type="project" value="TreeGrafter"/>
</dbReference>
<proteinExistence type="inferred from homology"/>
<feature type="domain" description="AMP-binding enzyme C-terminal" evidence="4">
    <location>
        <begin position="440"/>
        <end position="522"/>
    </location>
</feature>
<dbReference type="Pfam" id="PF00501">
    <property type="entry name" value="AMP-binding"/>
    <property type="match status" value="1"/>
</dbReference>
<comment type="caution">
    <text evidence="5">The sequence shown here is derived from an EMBL/GenBank/DDBJ whole genome shotgun (WGS) entry which is preliminary data.</text>
</comment>
<reference evidence="5 6" key="1">
    <citation type="submission" date="2020-12" db="EMBL/GenBank/DDBJ databases">
        <title>Metabolic potential, ecology and presence of endohyphal bacteria is reflected in genomic diversity of Mucoromycotina.</title>
        <authorList>
            <person name="Muszewska A."/>
            <person name="Okrasinska A."/>
            <person name="Steczkiewicz K."/>
            <person name="Drgas O."/>
            <person name="Orlowska M."/>
            <person name="Perlinska-Lenart U."/>
            <person name="Aleksandrzak-Piekarczyk T."/>
            <person name="Szatraj K."/>
            <person name="Zielenkiewicz U."/>
            <person name="Pilsyk S."/>
            <person name="Malc E."/>
            <person name="Mieczkowski P."/>
            <person name="Kruszewska J.S."/>
            <person name="Biernat P."/>
            <person name="Pawlowska J."/>
        </authorList>
    </citation>
    <scope>NUCLEOTIDE SEQUENCE [LARGE SCALE GENOMIC DNA]</scope>
    <source>
        <strain evidence="5 6">CBS 142.35</strain>
    </source>
</reference>
<dbReference type="Proteomes" id="UP000646827">
    <property type="component" value="Unassembled WGS sequence"/>
</dbReference>
<evidence type="ECO:0000256" key="2">
    <source>
        <dbReference type="ARBA" id="ARBA00022598"/>
    </source>
</evidence>
<dbReference type="PANTHER" id="PTHR24096">
    <property type="entry name" value="LONG-CHAIN-FATTY-ACID--COA LIGASE"/>
    <property type="match status" value="1"/>
</dbReference>
<dbReference type="PROSITE" id="PS00455">
    <property type="entry name" value="AMP_BINDING"/>
    <property type="match status" value="1"/>
</dbReference>
<dbReference type="OrthoDB" id="1898221at2759"/>
<dbReference type="InterPro" id="IPR042099">
    <property type="entry name" value="ANL_N_sf"/>
</dbReference>
<keyword evidence="2" id="KW-0436">Ligase</keyword>
<evidence type="ECO:0000256" key="1">
    <source>
        <dbReference type="ARBA" id="ARBA00006432"/>
    </source>
</evidence>
<evidence type="ECO:0000259" key="4">
    <source>
        <dbReference type="Pfam" id="PF13193"/>
    </source>
</evidence>
<dbReference type="PANTHER" id="PTHR24096:SF149">
    <property type="entry name" value="AMP-BINDING DOMAIN-CONTAINING PROTEIN-RELATED"/>
    <property type="match status" value="1"/>
</dbReference>
<dbReference type="InterPro" id="IPR025110">
    <property type="entry name" value="AMP-bd_C"/>
</dbReference>
<dbReference type="EMBL" id="JAEPRB010000262">
    <property type="protein sequence ID" value="KAG2217940.1"/>
    <property type="molecule type" value="Genomic_DNA"/>
</dbReference>
<feature type="domain" description="AMP-dependent synthetase/ligase" evidence="3">
    <location>
        <begin position="36"/>
        <end position="388"/>
    </location>
</feature>
<sequence>MAMYDKHYSFTNVVDMMLSNPMGRPETKPLSIDAITGEAITLNHLRHLVGAFHAGLRRFGLKKGDTVCFYSPNNINMMPIYLGTMAAGITISPANTSYVSSELQRQLQVSEAKILIAHPQGLDVALDAAAAVGMSRSHVFSVVRDPQQRVPYYRDVFIDHSQPELSPIEMTHNESVHTVAYLCFSSGTTGRSKGVMTSHYNVIAMVMEMNNIAGIFSDPSIQKISLAVIPLYHFSGISTFFNMGITAGATAIFLEKYSVTGMCEAIQKFKVNDLPAAPPILIHLVNRPEVEKYDLSSLQRIGTGSAPISASVVSRCAKKFQAFVPQGYGMTEVSPIITYQSPETAKPDSIGPVIPCMAHKIIDSKGREVGLNEPGELCVRGPNVMLGYKSDPEATANAIDKDNWLHTGDIVTKDKDGNLYIVDRIKELIKYKGFQVAPVELESILLQCPYVSDAGVIGINDETQGTEVPLAFITLPENLKNQGSNVIASKVQEWVNQRVANHKRLRGGVRVIETIPKSDAGKILRKNMKDIYKLQQKELGERVSSKL</sequence>
<evidence type="ECO:0000313" key="5">
    <source>
        <dbReference type="EMBL" id="KAG2217940.1"/>
    </source>
</evidence>
<dbReference type="CDD" id="cd05911">
    <property type="entry name" value="Firefly_Luc_like"/>
    <property type="match status" value="1"/>
</dbReference>
<dbReference type="InterPro" id="IPR045851">
    <property type="entry name" value="AMP-bd_C_sf"/>
</dbReference>
<evidence type="ECO:0000313" key="6">
    <source>
        <dbReference type="Proteomes" id="UP000646827"/>
    </source>
</evidence>
<organism evidence="5 6">
    <name type="scientific">Circinella minor</name>
    <dbReference type="NCBI Taxonomy" id="1195481"/>
    <lineage>
        <taxon>Eukaryota</taxon>
        <taxon>Fungi</taxon>
        <taxon>Fungi incertae sedis</taxon>
        <taxon>Mucoromycota</taxon>
        <taxon>Mucoromycotina</taxon>
        <taxon>Mucoromycetes</taxon>
        <taxon>Mucorales</taxon>
        <taxon>Lichtheimiaceae</taxon>
        <taxon>Circinella</taxon>
    </lineage>
</organism>
<gene>
    <name evidence="5" type="ORF">INT45_004067</name>
</gene>
<protein>
    <submittedName>
        <fullName evidence="5">Uncharacterized protein</fullName>
    </submittedName>
</protein>
<dbReference type="SUPFAM" id="SSF56801">
    <property type="entry name" value="Acetyl-CoA synthetase-like"/>
    <property type="match status" value="1"/>
</dbReference>
<dbReference type="Gene3D" id="3.40.50.12780">
    <property type="entry name" value="N-terminal domain of ligase-like"/>
    <property type="match status" value="1"/>
</dbReference>
<name>A0A8H7VEW7_9FUNG</name>
<dbReference type="Pfam" id="PF13193">
    <property type="entry name" value="AMP-binding_C"/>
    <property type="match status" value="1"/>
</dbReference>
<evidence type="ECO:0000259" key="3">
    <source>
        <dbReference type="Pfam" id="PF00501"/>
    </source>
</evidence>
<dbReference type="AlphaFoldDB" id="A0A8H7VEW7"/>
<dbReference type="Gene3D" id="3.30.300.30">
    <property type="match status" value="1"/>
</dbReference>
<comment type="similarity">
    <text evidence="1">Belongs to the ATP-dependent AMP-binding enzyme family.</text>
</comment>